<evidence type="ECO:0000259" key="2">
    <source>
        <dbReference type="PROSITE" id="PS00036"/>
    </source>
</evidence>
<proteinExistence type="predicted"/>
<feature type="compositionally biased region" description="Polar residues" evidence="1">
    <location>
        <begin position="137"/>
        <end position="156"/>
    </location>
</feature>
<feature type="domain" description="BZIP" evidence="2">
    <location>
        <begin position="379"/>
        <end position="393"/>
    </location>
</feature>
<feature type="compositionally biased region" description="Pro residues" evidence="1">
    <location>
        <begin position="505"/>
        <end position="519"/>
    </location>
</feature>
<feature type="compositionally biased region" description="Low complexity" evidence="1">
    <location>
        <begin position="1"/>
        <end position="16"/>
    </location>
</feature>
<evidence type="ECO:0000313" key="4">
    <source>
        <dbReference type="Proteomes" id="UP000887226"/>
    </source>
</evidence>
<feature type="region of interest" description="Disordered" evidence="1">
    <location>
        <begin position="376"/>
        <end position="429"/>
    </location>
</feature>
<reference evidence="3" key="1">
    <citation type="journal article" date="2021" name="IMA Fungus">
        <title>Genomic characterization of three marine fungi, including Emericellopsis atlantica sp. nov. with signatures of a generalist lifestyle and marine biomass degradation.</title>
        <authorList>
            <person name="Hagestad O.C."/>
            <person name="Hou L."/>
            <person name="Andersen J.H."/>
            <person name="Hansen E.H."/>
            <person name="Altermark B."/>
            <person name="Li C."/>
            <person name="Kuhnert E."/>
            <person name="Cox R.J."/>
            <person name="Crous P.W."/>
            <person name="Spatafora J.W."/>
            <person name="Lail K."/>
            <person name="Amirebrahimi M."/>
            <person name="Lipzen A."/>
            <person name="Pangilinan J."/>
            <person name="Andreopoulos W."/>
            <person name="Hayes R.D."/>
            <person name="Ng V."/>
            <person name="Grigoriev I.V."/>
            <person name="Jackson S.A."/>
            <person name="Sutton T.D.S."/>
            <person name="Dobson A.D.W."/>
            <person name="Rama T."/>
        </authorList>
    </citation>
    <scope>NUCLEOTIDE SEQUENCE</scope>
    <source>
        <strain evidence="3">TRa3180A</strain>
    </source>
</reference>
<organism evidence="3 4">
    <name type="scientific">Calycina marina</name>
    <dbReference type="NCBI Taxonomy" id="1763456"/>
    <lineage>
        <taxon>Eukaryota</taxon>
        <taxon>Fungi</taxon>
        <taxon>Dikarya</taxon>
        <taxon>Ascomycota</taxon>
        <taxon>Pezizomycotina</taxon>
        <taxon>Leotiomycetes</taxon>
        <taxon>Helotiales</taxon>
        <taxon>Pezizellaceae</taxon>
        <taxon>Calycina</taxon>
    </lineage>
</organism>
<name>A0A9P8CGM9_9HELO</name>
<dbReference type="PROSITE" id="PS00036">
    <property type="entry name" value="BZIP_BASIC"/>
    <property type="match status" value="1"/>
</dbReference>
<dbReference type="Proteomes" id="UP000887226">
    <property type="component" value="Unassembled WGS sequence"/>
</dbReference>
<feature type="compositionally biased region" description="Basic and acidic residues" evidence="1">
    <location>
        <begin position="413"/>
        <end position="429"/>
    </location>
</feature>
<sequence length="566" mass="61394">MSQRSSASRPASQSSPEGQRITLPPLQPRDDHSHVEQRDKGAEQEQRESKRYTALQASSQHGRVFQSGAPQEPWRSAPSTRDLGVQSILNPMEPERTQIFHLSARRRDTSDLTQSTPGAHPYLAPSPSTSTTNTFPGQSGSSNTSPIQETNRTSLPTGRGSPPRHVMTPKGLRTTSLRGPSQGTINAQRTQFVPDRSRRYTSGLSQYGPSAAHPLATPPERPPQSQYGFPPTEPSLSQERQISAGGMQAPSRASPSRSTSPSLSTASVGVSSSQASPASFLYKGGPTSNSGSYFPGSNFASSIHQSQGGGGVQFQAPTASVTEGPYSAAPPPSAFIGTSATSSRQGSDPTQFLAFPTSEGHSFYVPVDVHQASKLADEKRARNAGASARFRQRRKEKEKEASSTIEKMQQTTREQERRMREMESERDFYRGERDRLRDVLYRTPGMRDFAIQGPPSPRQSRSTTFPGQIGQTAPPMSYQSDTSANERAARRRRTDPSGKYVPVPYSHPPTPHATYPPGPGSTNLPPLRMMDSTVTLPSPTGGPPPAFDPSSRPNERPWPADGPPRR</sequence>
<accession>A0A9P8CGM9</accession>
<dbReference type="CDD" id="cd14705">
    <property type="entry name" value="bZIP_Zip1"/>
    <property type="match status" value="1"/>
</dbReference>
<feature type="compositionally biased region" description="Low complexity" evidence="1">
    <location>
        <begin position="249"/>
        <end position="279"/>
    </location>
</feature>
<comment type="caution">
    <text evidence="3">The sequence shown here is derived from an EMBL/GenBank/DDBJ whole genome shotgun (WGS) entry which is preliminary data.</text>
</comment>
<dbReference type="AlphaFoldDB" id="A0A9P8CGM9"/>
<feature type="compositionally biased region" description="Low complexity" evidence="1">
    <location>
        <begin position="125"/>
        <end position="136"/>
    </location>
</feature>
<dbReference type="OrthoDB" id="2247093at2759"/>
<evidence type="ECO:0000256" key="1">
    <source>
        <dbReference type="SAM" id="MobiDB-lite"/>
    </source>
</evidence>
<dbReference type="InterPro" id="IPR004827">
    <property type="entry name" value="bZIP"/>
</dbReference>
<protein>
    <recommendedName>
        <fullName evidence="2">BZIP domain-containing protein</fullName>
    </recommendedName>
</protein>
<feature type="compositionally biased region" description="Polar residues" evidence="1">
    <location>
        <begin position="458"/>
        <end position="471"/>
    </location>
</feature>
<evidence type="ECO:0000313" key="3">
    <source>
        <dbReference type="EMBL" id="KAG9245880.1"/>
    </source>
</evidence>
<feature type="compositionally biased region" description="Polar residues" evidence="1">
    <location>
        <begin position="173"/>
        <end position="191"/>
    </location>
</feature>
<feature type="compositionally biased region" description="Basic and acidic residues" evidence="1">
    <location>
        <begin position="28"/>
        <end position="51"/>
    </location>
</feature>
<gene>
    <name evidence="3" type="ORF">BJ878DRAFT_418221</name>
</gene>
<dbReference type="GO" id="GO:0003700">
    <property type="term" value="F:DNA-binding transcription factor activity"/>
    <property type="evidence" value="ECO:0007669"/>
    <property type="project" value="InterPro"/>
</dbReference>
<dbReference type="EMBL" id="MU253827">
    <property type="protein sequence ID" value="KAG9245880.1"/>
    <property type="molecule type" value="Genomic_DNA"/>
</dbReference>
<keyword evidence="4" id="KW-1185">Reference proteome</keyword>
<feature type="region of interest" description="Disordered" evidence="1">
    <location>
        <begin position="1"/>
        <end position="354"/>
    </location>
</feature>
<feature type="region of interest" description="Disordered" evidence="1">
    <location>
        <begin position="443"/>
        <end position="566"/>
    </location>
</feature>
<feature type="compositionally biased region" description="Polar residues" evidence="1">
    <location>
        <begin position="336"/>
        <end position="350"/>
    </location>
</feature>